<dbReference type="KEGG" id="goq:ACH46_03670"/>
<feature type="region of interest" description="Disordered" evidence="1">
    <location>
        <begin position="44"/>
        <end position="142"/>
    </location>
</feature>
<keyword evidence="3" id="KW-1185">Reference proteome</keyword>
<feature type="region of interest" description="Disordered" evidence="1">
    <location>
        <begin position="412"/>
        <end position="431"/>
    </location>
</feature>
<proteinExistence type="predicted"/>
<feature type="compositionally biased region" description="Low complexity" evidence="1">
    <location>
        <begin position="69"/>
        <end position="78"/>
    </location>
</feature>
<dbReference type="EMBL" id="CP011853">
    <property type="protein sequence ID" value="ALG83773.1"/>
    <property type="molecule type" value="Genomic_DNA"/>
</dbReference>
<reference evidence="2 3" key="2">
    <citation type="journal article" date="2017" name="Int. J. Syst. Evol. Microbiol.">
        <title>Gordonia phthalatica sp. nov., a di-n-butyl phthalate-degrading bacterium isolated from activated sludge.</title>
        <authorList>
            <person name="Jin D."/>
            <person name="Kong X."/>
            <person name="Jia M."/>
            <person name="Yu X."/>
            <person name="Wang X."/>
            <person name="Zhuang X."/>
            <person name="Deng Y."/>
            <person name="Bai Z."/>
        </authorList>
    </citation>
    <scope>NUCLEOTIDE SEQUENCE [LARGE SCALE GENOMIC DNA]</scope>
    <source>
        <strain evidence="2 3">QH-11</strain>
    </source>
</reference>
<protein>
    <submittedName>
        <fullName evidence="2">Uncharacterized protein</fullName>
    </submittedName>
</protein>
<dbReference type="OrthoDB" id="4382133at2"/>
<dbReference type="Proteomes" id="UP000063789">
    <property type="component" value="Chromosome"/>
</dbReference>
<feature type="region of interest" description="Disordered" evidence="1">
    <location>
        <begin position="298"/>
        <end position="324"/>
    </location>
</feature>
<reference evidence="3" key="1">
    <citation type="submission" date="2015-06" db="EMBL/GenBank/DDBJ databases">
        <title>Complete genome sequence and metabolic analysis of phthalate degradation pathway in Gordonia sp. QH-11.</title>
        <authorList>
            <person name="Jin D."/>
            <person name="Kong X."/>
            <person name="Bai Z."/>
        </authorList>
    </citation>
    <scope>NUCLEOTIDE SEQUENCE [LARGE SCALE GENOMIC DNA]</scope>
    <source>
        <strain evidence="3">QH-11</strain>
    </source>
</reference>
<organism evidence="2 3">
    <name type="scientific">Gordonia phthalatica</name>
    <dbReference type="NCBI Taxonomy" id="1136941"/>
    <lineage>
        <taxon>Bacteria</taxon>
        <taxon>Bacillati</taxon>
        <taxon>Actinomycetota</taxon>
        <taxon>Actinomycetes</taxon>
        <taxon>Mycobacteriales</taxon>
        <taxon>Gordoniaceae</taxon>
        <taxon>Gordonia</taxon>
    </lineage>
</organism>
<feature type="compositionally biased region" description="Polar residues" evidence="1">
    <location>
        <begin position="112"/>
        <end position="124"/>
    </location>
</feature>
<dbReference type="AlphaFoldDB" id="A0A0N9N9A7"/>
<evidence type="ECO:0000313" key="2">
    <source>
        <dbReference type="EMBL" id="ALG83773.1"/>
    </source>
</evidence>
<accession>A0A0N9N9A7</accession>
<evidence type="ECO:0000256" key="1">
    <source>
        <dbReference type="SAM" id="MobiDB-lite"/>
    </source>
</evidence>
<evidence type="ECO:0000313" key="3">
    <source>
        <dbReference type="Proteomes" id="UP000063789"/>
    </source>
</evidence>
<dbReference type="RefSeq" id="WP_062391730.1">
    <property type="nucleotide sequence ID" value="NZ_CP011853.1"/>
</dbReference>
<sequence length="431" mass="42622">MNPTTDTHRSHGRPLTHAGLAALVATSVAFGAVAGTGEVFAAPQQGGIGGGGENPAPQQDGFGEGGQGDRQQGGITPQAPAPAPAPQPAPQPPSSAPGPGGLPAAPAAPQDGWTSTPPSYNSDYDPTPRVIHAPDPSAPKVKRIAPKPKTLRIGNFEMKNKDIPNFPNKAGYIDWANGWAAYTEQQIANGLISMGMAEEDEASRQAAAIVMGAAGAGAIGGAVAFTATTIVVGAVAIPLGAVIGSTVPGVTPLNIAAGAAIGAGVAVGAGLVAGAGTAVVAGLIGGVAGWALGSGDKGNAAPPKGLPRTDPQPEAPTEEAETGPNQFELRLDQKSAARAGLPPVDYVVTERGDVKMTVGATKVGWTAEQAQGPIKALGAGAPAAEKAINDGVVAATELAGDVVRGLQVEWPQQAPKHAAAEKPVQSGAHRG</sequence>
<gene>
    <name evidence="2" type="ORF">ACH46_03670</name>
</gene>
<name>A0A0N9N9A7_9ACTN</name>
<dbReference type="PATRIC" id="fig|1136941.3.peg.745"/>
<feature type="compositionally biased region" description="Pro residues" evidence="1">
    <location>
        <begin position="79"/>
        <end position="96"/>
    </location>
</feature>
<dbReference type="STRING" id="1136941.ACH46_03670"/>